<evidence type="ECO:0000256" key="3">
    <source>
        <dbReference type="ARBA" id="ARBA00023134"/>
    </source>
</evidence>
<proteinExistence type="predicted"/>
<dbReference type="Pfam" id="PF00071">
    <property type="entry name" value="Ras"/>
    <property type="match status" value="1"/>
</dbReference>
<dbReference type="InterPro" id="IPR005225">
    <property type="entry name" value="Small_GTP-bd"/>
</dbReference>
<dbReference type="SMART" id="SM00173">
    <property type="entry name" value="RAS"/>
    <property type="match status" value="1"/>
</dbReference>
<keyword evidence="5" id="KW-1185">Reference proteome</keyword>
<dbReference type="PANTHER" id="PTHR24072">
    <property type="entry name" value="RHO FAMILY GTPASE"/>
    <property type="match status" value="1"/>
</dbReference>
<dbReference type="SMART" id="SM00175">
    <property type="entry name" value="RAB"/>
    <property type="match status" value="1"/>
</dbReference>
<dbReference type="GeneID" id="90036190"/>
<dbReference type="InterPro" id="IPR001806">
    <property type="entry name" value="Small_GTPase"/>
</dbReference>
<evidence type="ECO:0000256" key="2">
    <source>
        <dbReference type="ARBA" id="ARBA00022741"/>
    </source>
</evidence>
<dbReference type="Proteomes" id="UP001498771">
    <property type="component" value="Unassembled WGS sequence"/>
</dbReference>
<dbReference type="PROSITE" id="PS51419">
    <property type="entry name" value="RAB"/>
    <property type="match status" value="1"/>
</dbReference>
<name>A0ABR1F3M5_9ASCO</name>
<sequence>MVEPADYKYKIVTVGDGACGKTSMLMRYAKGYFPTEYIPTIFENHSKRVRLTNNKTVEFQLVDTAGQEDYARLRPLSYANVDMVIIAYSIDSFTSLENVIEKWWPEVKHHCPKGTPIILVGMKKDVRSNPDVINILKEQGYLGPVPYDKGVQVSQQIGRVPFLECSAKEGTGIDAIFDEIAGMLVPQDREPSAGCGCSIM</sequence>
<dbReference type="PROSITE" id="PS51420">
    <property type="entry name" value="RHO"/>
    <property type="match status" value="1"/>
</dbReference>
<keyword evidence="1" id="KW-0488">Methylation</keyword>
<dbReference type="Gene3D" id="3.40.50.300">
    <property type="entry name" value="P-loop containing nucleotide triphosphate hydrolases"/>
    <property type="match status" value="1"/>
</dbReference>
<keyword evidence="3" id="KW-0342">GTP-binding</keyword>
<organism evidence="4 5">
    <name type="scientific">Myxozyma melibiosi</name>
    <dbReference type="NCBI Taxonomy" id="54550"/>
    <lineage>
        <taxon>Eukaryota</taxon>
        <taxon>Fungi</taxon>
        <taxon>Dikarya</taxon>
        <taxon>Ascomycota</taxon>
        <taxon>Saccharomycotina</taxon>
        <taxon>Lipomycetes</taxon>
        <taxon>Lipomycetales</taxon>
        <taxon>Lipomycetaceae</taxon>
        <taxon>Myxozyma</taxon>
    </lineage>
</organism>
<dbReference type="NCBIfam" id="TIGR00231">
    <property type="entry name" value="small_GTP"/>
    <property type="match status" value="1"/>
</dbReference>
<dbReference type="EMBL" id="JBBJBU010000008">
    <property type="protein sequence ID" value="KAK7204446.1"/>
    <property type="molecule type" value="Genomic_DNA"/>
</dbReference>
<keyword evidence="2" id="KW-0547">Nucleotide-binding</keyword>
<accession>A0ABR1F3M5</accession>
<dbReference type="InterPro" id="IPR003578">
    <property type="entry name" value="Small_GTPase_Rho"/>
</dbReference>
<dbReference type="InterPro" id="IPR027417">
    <property type="entry name" value="P-loop_NTPase"/>
</dbReference>
<dbReference type="GO" id="GO:0016787">
    <property type="term" value="F:hydrolase activity"/>
    <property type="evidence" value="ECO:0007669"/>
    <property type="project" value="UniProtKB-KW"/>
</dbReference>
<reference evidence="4 5" key="1">
    <citation type="submission" date="2024-03" db="EMBL/GenBank/DDBJ databases">
        <title>Genome-scale model development and genomic sequencing of the oleaginous clade Lipomyces.</title>
        <authorList>
            <consortium name="Lawrence Berkeley National Laboratory"/>
            <person name="Czajka J.J."/>
            <person name="Han Y."/>
            <person name="Kim J."/>
            <person name="Mondo S.J."/>
            <person name="Hofstad B.A."/>
            <person name="Robles A."/>
            <person name="Haridas S."/>
            <person name="Riley R."/>
            <person name="LaButti K."/>
            <person name="Pangilinan J."/>
            <person name="Andreopoulos W."/>
            <person name="Lipzen A."/>
            <person name="Yan J."/>
            <person name="Wang M."/>
            <person name="Ng V."/>
            <person name="Grigoriev I.V."/>
            <person name="Spatafora J.W."/>
            <person name="Magnuson J.K."/>
            <person name="Baker S.E."/>
            <person name="Pomraning K.R."/>
        </authorList>
    </citation>
    <scope>NUCLEOTIDE SEQUENCE [LARGE SCALE GENOMIC DNA]</scope>
    <source>
        <strain evidence="4 5">Phaff 52-87</strain>
    </source>
</reference>
<keyword evidence="4" id="KW-0378">Hydrolase</keyword>
<protein>
    <submittedName>
        <fullName evidence="4">P-loop containing nucleoside triphosphate hydrolase protein</fullName>
    </submittedName>
</protein>
<gene>
    <name evidence="4" type="ORF">BZA70DRAFT_249344</name>
</gene>
<dbReference type="PROSITE" id="PS51421">
    <property type="entry name" value="RAS"/>
    <property type="match status" value="1"/>
</dbReference>
<dbReference type="SMART" id="SM00174">
    <property type="entry name" value="RHO"/>
    <property type="match status" value="1"/>
</dbReference>
<evidence type="ECO:0000256" key="1">
    <source>
        <dbReference type="ARBA" id="ARBA00022481"/>
    </source>
</evidence>
<evidence type="ECO:0000313" key="4">
    <source>
        <dbReference type="EMBL" id="KAK7204446.1"/>
    </source>
</evidence>
<evidence type="ECO:0000313" key="5">
    <source>
        <dbReference type="Proteomes" id="UP001498771"/>
    </source>
</evidence>
<dbReference type="RefSeq" id="XP_064767479.1">
    <property type="nucleotide sequence ID" value="XM_064910678.1"/>
</dbReference>
<comment type="caution">
    <text evidence="4">The sequence shown here is derived from an EMBL/GenBank/DDBJ whole genome shotgun (WGS) entry which is preliminary data.</text>
</comment>
<dbReference type="SUPFAM" id="SSF52540">
    <property type="entry name" value="P-loop containing nucleoside triphosphate hydrolases"/>
    <property type="match status" value="1"/>
</dbReference>
<dbReference type="PRINTS" id="PR00449">
    <property type="entry name" value="RASTRNSFRMNG"/>
</dbReference>